<evidence type="ECO:0000256" key="5">
    <source>
        <dbReference type="ARBA" id="ARBA00011702"/>
    </source>
</evidence>
<proteinExistence type="inferred from homology"/>
<accession>A0A3D8J647</accession>
<evidence type="ECO:0000256" key="11">
    <source>
        <dbReference type="ARBA" id="ARBA00022729"/>
    </source>
</evidence>
<keyword evidence="12" id="KW-0378">Hydrolase</keyword>
<dbReference type="Proteomes" id="UP000256424">
    <property type="component" value="Unassembled WGS sequence"/>
</dbReference>
<dbReference type="EC" id="3.1.1.32" evidence="6"/>
<comment type="catalytic activity">
    <reaction evidence="1">
        <text>a 1,2-diacyl-sn-glycero-3-phosphocholine + H2O = a 2-acyl-sn-glycero-3-phosphocholine + a fatty acid + H(+)</text>
        <dbReference type="Rhea" id="RHEA:18689"/>
        <dbReference type="ChEBI" id="CHEBI:15377"/>
        <dbReference type="ChEBI" id="CHEBI:15378"/>
        <dbReference type="ChEBI" id="CHEBI:28868"/>
        <dbReference type="ChEBI" id="CHEBI:57643"/>
        <dbReference type="ChEBI" id="CHEBI:57875"/>
        <dbReference type="EC" id="3.1.1.32"/>
    </reaction>
</comment>
<evidence type="ECO:0000256" key="10">
    <source>
        <dbReference type="ARBA" id="ARBA00022723"/>
    </source>
</evidence>
<feature type="binding site" description="in dimeric form" evidence="20">
    <location>
        <position position="138"/>
    </location>
    <ligand>
        <name>Ca(2+)</name>
        <dbReference type="ChEBI" id="CHEBI:29108"/>
        <label>1</label>
    </ligand>
</feature>
<evidence type="ECO:0000313" key="23">
    <source>
        <dbReference type="Proteomes" id="UP000256424"/>
    </source>
</evidence>
<evidence type="ECO:0000256" key="1">
    <source>
        <dbReference type="ARBA" id="ARBA00000111"/>
    </source>
</evidence>
<feature type="signal peptide" evidence="21">
    <location>
        <begin position="1"/>
        <end position="22"/>
    </location>
</feature>
<keyword evidence="9" id="KW-0812">Transmembrane</keyword>
<dbReference type="EMBL" id="NXLW01000004">
    <property type="protein sequence ID" value="RDU72953.1"/>
    <property type="molecule type" value="Genomic_DNA"/>
</dbReference>
<evidence type="ECO:0000256" key="7">
    <source>
        <dbReference type="ARBA" id="ARBA00013278"/>
    </source>
</evidence>
<evidence type="ECO:0000256" key="21">
    <source>
        <dbReference type="SAM" id="SignalP"/>
    </source>
</evidence>
<comment type="cofactor">
    <cofactor evidence="20">
        <name>Ca(2+)</name>
        <dbReference type="ChEBI" id="CHEBI:29108"/>
    </cofactor>
    <text evidence="20">Binds 1 Ca(2+) ion per monomer.</text>
</comment>
<keyword evidence="23" id="KW-1185">Reference proteome</keyword>
<evidence type="ECO:0000256" key="14">
    <source>
        <dbReference type="ARBA" id="ARBA00022963"/>
    </source>
</evidence>
<keyword evidence="13 20" id="KW-0106">Calcium</keyword>
<reference evidence="22 23" key="1">
    <citation type="submission" date="2018-04" db="EMBL/GenBank/DDBJ databases">
        <title>Novel Campyloabacter and Helicobacter Species and Strains.</title>
        <authorList>
            <person name="Mannion A.J."/>
            <person name="Shen Z."/>
            <person name="Fox J.G."/>
        </authorList>
    </citation>
    <scope>NUCLEOTIDE SEQUENCE [LARGE SCALE GENOMIC DNA]</scope>
    <source>
        <strain evidence="22 23">MIT 97-5075</strain>
    </source>
</reference>
<feature type="binding site" description="in dimeric form" evidence="20">
    <location>
        <position position="195"/>
    </location>
    <ligand>
        <name>Ca(2+)</name>
        <dbReference type="ChEBI" id="CHEBI:29108"/>
        <label>1</label>
    </ligand>
</feature>
<evidence type="ECO:0000256" key="16">
    <source>
        <dbReference type="ARBA" id="ARBA00023136"/>
    </source>
</evidence>
<dbReference type="PANTHER" id="PTHR40457:SF1">
    <property type="entry name" value="PHOSPHOLIPASE A1"/>
    <property type="match status" value="1"/>
</dbReference>
<evidence type="ECO:0000256" key="18">
    <source>
        <dbReference type="ARBA" id="ARBA00032375"/>
    </source>
</evidence>
<comment type="caution">
    <text evidence="22">The sequence shown here is derived from an EMBL/GenBank/DDBJ whole genome shotgun (WGS) entry which is preliminary data.</text>
</comment>
<feature type="active site" description="Nucleophile" evidence="19">
    <location>
        <position position="177"/>
    </location>
</feature>
<dbReference type="AlphaFoldDB" id="A0A3D8J647"/>
<dbReference type="GO" id="GO:0009279">
    <property type="term" value="C:cell outer membrane"/>
    <property type="evidence" value="ECO:0007669"/>
    <property type="project" value="UniProtKB-SubCell"/>
</dbReference>
<dbReference type="OrthoDB" id="188433at2"/>
<organism evidence="22 23">
    <name type="scientific">Helicobacter aurati</name>
    <dbReference type="NCBI Taxonomy" id="137778"/>
    <lineage>
        <taxon>Bacteria</taxon>
        <taxon>Pseudomonadati</taxon>
        <taxon>Campylobacterota</taxon>
        <taxon>Epsilonproteobacteria</taxon>
        <taxon>Campylobacterales</taxon>
        <taxon>Helicobacteraceae</taxon>
        <taxon>Helicobacter</taxon>
    </lineage>
</organism>
<gene>
    <name evidence="22" type="ORF">CQA66_02905</name>
</gene>
<keyword evidence="8" id="KW-1134">Transmembrane beta strand</keyword>
<dbReference type="SUPFAM" id="SSF56931">
    <property type="entry name" value="Outer membrane phospholipase A (OMPLA)"/>
    <property type="match status" value="1"/>
</dbReference>
<keyword evidence="17" id="KW-0998">Cell outer membrane</keyword>
<evidence type="ECO:0000256" key="4">
    <source>
        <dbReference type="ARBA" id="ARBA00010525"/>
    </source>
</evidence>
<evidence type="ECO:0000256" key="13">
    <source>
        <dbReference type="ARBA" id="ARBA00022837"/>
    </source>
</evidence>
<evidence type="ECO:0000256" key="17">
    <source>
        <dbReference type="ARBA" id="ARBA00023237"/>
    </source>
</evidence>
<evidence type="ECO:0000256" key="8">
    <source>
        <dbReference type="ARBA" id="ARBA00022452"/>
    </source>
</evidence>
<evidence type="ECO:0000256" key="20">
    <source>
        <dbReference type="PIRSR" id="PIRSR603187-2"/>
    </source>
</evidence>
<dbReference type="EC" id="3.1.1.4" evidence="7"/>
<dbReference type="GO" id="GO:0046872">
    <property type="term" value="F:metal ion binding"/>
    <property type="evidence" value="ECO:0007669"/>
    <property type="project" value="UniProtKB-KW"/>
</dbReference>
<evidence type="ECO:0000256" key="12">
    <source>
        <dbReference type="ARBA" id="ARBA00022801"/>
    </source>
</evidence>
<feature type="active site" description="Proton acceptor" evidence="19">
    <location>
        <position position="175"/>
    </location>
</feature>
<dbReference type="GO" id="GO:0016042">
    <property type="term" value="P:lipid catabolic process"/>
    <property type="evidence" value="ECO:0007669"/>
    <property type="project" value="UniProtKB-KW"/>
</dbReference>
<comment type="catalytic activity">
    <reaction evidence="2">
        <text>a 1,2-diacyl-sn-glycero-3-phosphocholine + H2O = a 1-acyl-sn-glycero-3-phosphocholine + a fatty acid + H(+)</text>
        <dbReference type="Rhea" id="RHEA:15801"/>
        <dbReference type="ChEBI" id="CHEBI:15377"/>
        <dbReference type="ChEBI" id="CHEBI:15378"/>
        <dbReference type="ChEBI" id="CHEBI:28868"/>
        <dbReference type="ChEBI" id="CHEBI:57643"/>
        <dbReference type="ChEBI" id="CHEBI:58168"/>
        <dbReference type="EC" id="3.1.1.4"/>
    </reaction>
</comment>
<evidence type="ECO:0000256" key="9">
    <source>
        <dbReference type="ARBA" id="ARBA00022692"/>
    </source>
</evidence>
<evidence type="ECO:0000256" key="19">
    <source>
        <dbReference type="PIRSR" id="PIRSR603187-1"/>
    </source>
</evidence>
<evidence type="ECO:0000256" key="2">
    <source>
        <dbReference type="ARBA" id="ARBA00001604"/>
    </source>
</evidence>
<dbReference type="Pfam" id="PF02253">
    <property type="entry name" value="PLA1"/>
    <property type="match status" value="1"/>
</dbReference>
<comment type="subunit">
    <text evidence="5">Homodimer; dimerization is reversible, and the dimeric form is the active one.</text>
</comment>
<keyword evidence="10 20" id="KW-0479">Metal-binding</keyword>
<feature type="chain" id="PRO_5039940481" description="Phosphatidylcholine 1-acylhydrolase" evidence="21">
    <location>
        <begin position="23"/>
        <end position="322"/>
    </location>
</feature>
<evidence type="ECO:0000313" key="22">
    <source>
        <dbReference type="EMBL" id="RDU72953.1"/>
    </source>
</evidence>
<keyword evidence="16" id="KW-0472">Membrane</keyword>
<comment type="subcellular location">
    <subcellularLocation>
        <location evidence="3">Cell outer membrane</location>
        <topology evidence="3">Multi-pass membrane protein</topology>
    </subcellularLocation>
</comment>
<protein>
    <recommendedName>
        <fullName evidence="18">Phosphatidylcholine 1-acylhydrolase</fullName>
        <ecNumber evidence="6">3.1.1.32</ecNumber>
        <ecNumber evidence="7">3.1.1.4</ecNumber>
    </recommendedName>
</protein>
<dbReference type="Gene3D" id="2.40.230.10">
    <property type="entry name" value="Phospholipase A1"/>
    <property type="match status" value="1"/>
</dbReference>
<comment type="similarity">
    <text evidence="4">Belongs to the phospholipase A1 family.</text>
</comment>
<sequence>MNRLGDKVRFILIYILCGLCLAQTTEITQQTNINSKTPFNDTDIQAEYQAIQPPPIASKTALAHQNFFTRFKIYEPWYIIPAYYSFSKMYSHTLQKVDFKSQISFRLELLDNVLCEFCSFSFDYTQKIYLQTYNSAQSSPLRDIDLSPQLSFIYKKPLYLGGNSYINWLSIAYTHVSNGEDDKILVEDSRNTVRSKALDRIIFAASYKNGNFTIQLRLWAIISVFDGKTTNPDIGKYIGYGDIKLAYQYRDHLIEFTVNNIVNNYFNREYWNFKGNVEIDYSYGITKHYAIFLQYLVGHGDSLYEYSLPVNRIGIGIRLRDF</sequence>
<evidence type="ECO:0000256" key="3">
    <source>
        <dbReference type="ARBA" id="ARBA00004571"/>
    </source>
</evidence>
<dbReference type="GO" id="GO:0004623">
    <property type="term" value="F:phospholipase A2 activity"/>
    <property type="evidence" value="ECO:0007669"/>
    <property type="project" value="UniProtKB-EC"/>
</dbReference>
<keyword evidence="15" id="KW-0443">Lipid metabolism</keyword>
<name>A0A3D8J647_9HELI</name>
<keyword evidence="14" id="KW-0442">Lipid degradation</keyword>
<evidence type="ECO:0000256" key="15">
    <source>
        <dbReference type="ARBA" id="ARBA00023098"/>
    </source>
</evidence>
<dbReference type="InterPro" id="IPR003187">
    <property type="entry name" value="PLipase_A1"/>
</dbReference>
<keyword evidence="11 21" id="KW-0732">Signal</keyword>
<evidence type="ECO:0000256" key="6">
    <source>
        <dbReference type="ARBA" id="ARBA00013179"/>
    </source>
</evidence>
<dbReference type="PANTHER" id="PTHR40457">
    <property type="entry name" value="PHOSPHOLIPASE A1"/>
    <property type="match status" value="1"/>
</dbReference>
<dbReference type="GO" id="GO:0008970">
    <property type="term" value="F:phospholipase A1 activity"/>
    <property type="evidence" value="ECO:0007669"/>
    <property type="project" value="UniProtKB-EC"/>
</dbReference>
<dbReference type="InterPro" id="IPR036541">
    <property type="entry name" value="PLipase_A1_sf"/>
</dbReference>